<proteinExistence type="predicted"/>
<dbReference type="Ensembl" id="ENSCSAVT00000010544.1">
    <property type="protein sequence ID" value="ENSCSAVP00000010418.1"/>
    <property type="gene ID" value="ENSCSAVG00000006140.1"/>
</dbReference>
<protein>
    <submittedName>
        <fullName evidence="2">Uncharacterized protein</fullName>
    </submittedName>
</protein>
<feature type="compositionally biased region" description="Basic residues" evidence="1">
    <location>
        <begin position="353"/>
        <end position="377"/>
    </location>
</feature>
<reference evidence="3" key="1">
    <citation type="submission" date="2003-08" db="EMBL/GenBank/DDBJ databases">
        <authorList>
            <person name="Birren B."/>
            <person name="Nusbaum C."/>
            <person name="Abebe A."/>
            <person name="Abouelleil A."/>
            <person name="Adekoya E."/>
            <person name="Ait-zahra M."/>
            <person name="Allen N."/>
            <person name="Allen T."/>
            <person name="An P."/>
            <person name="Anderson M."/>
            <person name="Anderson S."/>
            <person name="Arachchi H."/>
            <person name="Armbruster J."/>
            <person name="Bachantsang P."/>
            <person name="Baldwin J."/>
            <person name="Barry A."/>
            <person name="Bayul T."/>
            <person name="Blitshsteyn B."/>
            <person name="Bloom T."/>
            <person name="Blye J."/>
            <person name="Boguslavskiy L."/>
            <person name="Borowsky M."/>
            <person name="Boukhgalter B."/>
            <person name="Brunache A."/>
            <person name="Butler J."/>
            <person name="Calixte N."/>
            <person name="Calvo S."/>
            <person name="Camarata J."/>
            <person name="Campo K."/>
            <person name="Chang J."/>
            <person name="Cheshatsang Y."/>
            <person name="Citroen M."/>
            <person name="Collymore A."/>
            <person name="Considine T."/>
            <person name="Cook A."/>
            <person name="Cooke P."/>
            <person name="Corum B."/>
            <person name="Cuomo C."/>
            <person name="David R."/>
            <person name="Dawoe T."/>
            <person name="Degray S."/>
            <person name="Dodge S."/>
            <person name="Dooley K."/>
            <person name="Dorje P."/>
            <person name="Dorjee K."/>
            <person name="Dorris L."/>
            <person name="Duffey N."/>
            <person name="Dupes A."/>
            <person name="Elkins T."/>
            <person name="Engels R."/>
            <person name="Erickson J."/>
            <person name="Farina A."/>
            <person name="Faro S."/>
            <person name="Ferreira P."/>
            <person name="Fischer H."/>
            <person name="Fitzgerald M."/>
            <person name="Foley K."/>
            <person name="Gage D."/>
            <person name="Galagan J."/>
            <person name="Gearin G."/>
            <person name="Gnerre S."/>
            <person name="Gnirke A."/>
            <person name="Goyette A."/>
            <person name="Graham J."/>
            <person name="Grandbois E."/>
            <person name="Gyaltsen K."/>
            <person name="Hafez N."/>
            <person name="Hagopian D."/>
            <person name="Hagos B."/>
            <person name="Hall J."/>
            <person name="Hatcher B."/>
            <person name="Heller A."/>
            <person name="Higgins H."/>
            <person name="Honan T."/>
            <person name="Horn A."/>
            <person name="Houde N."/>
            <person name="Hughes L."/>
            <person name="Hulme W."/>
            <person name="Husby E."/>
            <person name="Iliev I."/>
            <person name="Jaffe D."/>
            <person name="Jones C."/>
            <person name="Kamal M."/>
            <person name="Kamat A."/>
            <person name="Kamvysselis M."/>
            <person name="Karlsson E."/>
            <person name="Kells C."/>
            <person name="Kieu A."/>
            <person name="Kisner P."/>
            <person name="Kodira C."/>
            <person name="Kulbokas E."/>
            <person name="Labutti K."/>
            <person name="Lama D."/>
            <person name="Landers T."/>
            <person name="Leger J."/>
            <person name="Levine S."/>
            <person name="Lewis D."/>
            <person name="Lewis T."/>
            <person name="Lindblad-toh K."/>
            <person name="Liu X."/>
            <person name="Lokyitsang T."/>
            <person name="Lokyitsang Y."/>
            <person name="Lucien O."/>
            <person name="Lui A."/>
            <person name="Ma L.J."/>
            <person name="Mabbitt R."/>
            <person name="Macdonald J."/>
            <person name="Maclean C."/>
            <person name="Major J."/>
            <person name="Manning J."/>
            <person name="Marabella R."/>
            <person name="Maru K."/>
            <person name="Matthews C."/>
            <person name="Mauceli E."/>
            <person name="Mccarthy M."/>
            <person name="Mcdonough S."/>
            <person name="Mcghee T."/>
            <person name="Meldrim J."/>
            <person name="Meneus L."/>
            <person name="Mesirov J."/>
            <person name="Mihalev A."/>
            <person name="Mihova T."/>
            <person name="Mikkelsen T."/>
            <person name="Mlenga V."/>
            <person name="Moru K."/>
            <person name="Mozes J."/>
            <person name="Mulrain L."/>
            <person name="Munson G."/>
            <person name="Naylor J."/>
            <person name="Newes C."/>
            <person name="Nguyen C."/>
            <person name="Nguyen N."/>
            <person name="Nguyen T."/>
            <person name="Nicol R."/>
            <person name="Nielsen C."/>
            <person name="Nizzari M."/>
            <person name="Norbu C."/>
            <person name="Norbu N."/>
            <person name="O'donnell P."/>
            <person name="Okoawo O."/>
            <person name="O'leary S."/>
            <person name="Omotosho B."/>
            <person name="O'neill K."/>
            <person name="Osman S."/>
            <person name="Parker S."/>
            <person name="Perrin D."/>
            <person name="Phunkhang P."/>
            <person name="Piqani B."/>
            <person name="Purcell S."/>
            <person name="Rachupka T."/>
            <person name="Ramasamy U."/>
            <person name="Rameau R."/>
            <person name="Ray V."/>
            <person name="Raymond C."/>
            <person name="Retta R."/>
            <person name="Richardson S."/>
            <person name="Rise C."/>
            <person name="Rodriguez J."/>
            <person name="Rogers J."/>
            <person name="Rogov P."/>
            <person name="Rutman M."/>
            <person name="Schupbach R."/>
            <person name="Seaman C."/>
            <person name="Settipalli S."/>
            <person name="Sharpe T."/>
            <person name="Sheridan J."/>
            <person name="Sherpa N."/>
            <person name="Shi J."/>
            <person name="Smirnov S."/>
            <person name="Smith C."/>
            <person name="Sougnez C."/>
            <person name="Spencer B."/>
            <person name="Stalker J."/>
            <person name="Stange-thomann N."/>
            <person name="Stavropoulos S."/>
            <person name="Stetson K."/>
            <person name="Stone C."/>
            <person name="Stone S."/>
            <person name="Stubbs M."/>
            <person name="Talamas J."/>
            <person name="Tchuinga P."/>
            <person name="Tenzing P."/>
            <person name="Tesfaye S."/>
            <person name="Theodore J."/>
            <person name="Thoulutsang Y."/>
            <person name="Topham K."/>
            <person name="Towey S."/>
            <person name="Tsamla T."/>
            <person name="Tsomo N."/>
            <person name="Vallee D."/>
            <person name="Vassiliev H."/>
            <person name="Venkataraman V."/>
            <person name="Vinson J."/>
            <person name="Vo A."/>
            <person name="Wade C."/>
            <person name="Wang S."/>
            <person name="Wangchuk T."/>
            <person name="Wangdi T."/>
            <person name="Whittaker C."/>
            <person name="Wilkinson J."/>
            <person name="Wu Y."/>
            <person name="Wyman D."/>
            <person name="Yadav S."/>
            <person name="Yang S."/>
            <person name="Yang X."/>
            <person name="Yeager S."/>
            <person name="Yee E."/>
            <person name="Young G."/>
            <person name="Zainoun J."/>
            <person name="Zembeck L."/>
            <person name="Zimmer A."/>
            <person name="Zody M."/>
            <person name="Lander E."/>
        </authorList>
    </citation>
    <scope>NUCLEOTIDE SEQUENCE [LARGE SCALE GENOMIC DNA]</scope>
</reference>
<dbReference type="PANTHER" id="PTHR14690">
    <property type="entry name" value="IQ MOTIF CONTAINING WITH AAA DOMAIN 1"/>
    <property type="match status" value="1"/>
</dbReference>
<dbReference type="GeneTree" id="ENSGT00940000154067"/>
<reference evidence="2" key="3">
    <citation type="submission" date="2025-09" db="UniProtKB">
        <authorList>
            <consortium name="Ensembl"/>
        </authorList>
    </citation>
    <scope>IDENTIFICATION</scope>
</reference>
<dbReference type="Proteomes" id="UP000007875">
    <property type="component" value="Unassembled WGS sequence"/>
</dbReference>
<evidence type="ECO:0000313" key="3">
    <source>
        <dbReference type="Proteomes" id="UP000007875"/>
    </source>
</evidence>
<dbReference type="PROSITE" id="PS50096">
    <property type="entry name" value="IQ"/>
    <property type="match status" value="1"/>
</dbReference>
<accession>H2YYK7</accession>
<dbReference type="InterPro" id="IPR052267">
    <property type="entry name" value="N-DRC_Component"/>
</dbReference>
<dbReference type="AlphaFoldDB" id="H2YYK7"/>
<sequence>MSHSTYNQFWKEANSTINDLLVQEIPAEPLKPEKDRLTVFQKLATLYIKYVQIFRKLESSYDQVVHPQKRRILRQVLDGTMGRLLEVKDEMVNLEFSEFHYFDDILSDLKLTPNDIEIPIPKYFLHERKKVLQEREQVLGKILAKMGPTVKDSDREAKKMSLEEAIRLVQIHERARQGRLRAKFMREIRLEEEREKLAAQRGAPTLDPDVAATRIQKIWKGFIQRKVTRREREEEMVFIGMVPGKEVKTKKITPQAFAEKTEVDRRITQEENEVEYQQALVTIKEKIRQVEGPDIKETMQDQIRQWFIECRDATGKFPDYPDEEDGGSSLLFKEKTPEEVEAELKEKEEEKGKKKGKKGKKSGKKSEKKKKLLRFGI</sequence>
<organism evidence="2 3">
    <name type="scientific">Ciona savignyi</name>
    <name type="common">Pacific transparent sea squirt</name>
    <dbReference type="NCBI Taxonomy" id="51511"/>
    <lineage>
        <taxon>Eukaryota</taxon>
        <taxon>Metazoa</taxon>
        <taxon>Chordata</taxon>
        <taxon>Tunicata</taxon>
        <taxon>Ascidiacea</taxon>
        <taxon>Phlebobranchia</taxon>
        <taxon>Cionidae</taxon>
        <taxon>Ciona</taxon>
    </lineage>
</organism>
<feature type="region of interest" description="Disordered" evidence="1">
    <location>
        <begin position="317"/>
        <end position="377"/>
    </location>
</feature>
<feature type="compositionally biased region" description="Basic and acidic residues" evidence="1">
    <location>
        <begin position="332"/>
        <end position="352"/>
    </location>
</feature>
<name>H2YYK7_CIOSA</name>
<keyword evidence="3" id="KW-1185">Reference proteome</keyword>
<dbReference type="HOGENOM" id="CLU_066370_0_0_1"/>
<evidence type="ECO:0000313" key="2">
    <source>
        <dbReference type="Ensembl" id="ENSCSAVP00000010418.1"/>
    </source>
</evidence>
<evidence type="ECO:0000256" key="1">
    <source>
        <dbReference type="SAM" id="MobiDB-lite"/>
    </source>
</evidence>
<dbReference type="PANTHER" id="PTHR14690:SF0">
    <property type="entry name" value="IQ MOTIF CONTAINING WITH AAA DOMAIN 1"/>
    <property type="match status" value="1"/>
</dbReference>
<reference evidence="2" key="2">
    <citation type="submission" date="2025-08" db="UniProtKB">
        <authorList>
            <consortium name="Ensembl"/>
        </authorList>
    </citation>
    <scope>IDENTIFICATION</scope>
</reference>